<sequence length="540" mass="59170">MFDGLVEAATHSRGGAAVGAWARVENAACARRLFATAEELERMWAADGSEEREQWCLDNWGAVAASVAAAQNVSLGVASHQLLIAIGLRERLPRVGEVFAAGAITYRLVSAIVARTRLISDPDTMAKVDTEIAAAVQDWGSLSAHKTETQIDYWVHRYDPAAVRRAEHSARNCHVDIHDPDDGSGVVFIEGRLIVTDAEALDQRLDAMARTVCERDPRTLDQRRAAALGALGHKADRLACLCDHPDCPAKDAQSSAVVVHVIAHEESLTDDTPAQLDGEKPVDPDRKPLSEMTWREALAPTPWTPVIAATPPALVLGRGMLPAPLLAAKIAGSAKIVPIVHPGNTPPEPRYIPSAVLATFVRCRDMTCRFPGCDHPAYGCDIDHTIAYPHGPTQASNLKVLCRKHHLLKTFWGWHDQQHPDGTVIWTCPQGQTYTTYPGSRLLFPTLCRPTAPVRGHRSTPPTTDPARGLAMPRRTTTRAQNRTQAINDERRHNQTLIHTEAEQRARNQHNPGDSPENDCDNTYFPTRPRPPSDHDPAPF</sequence>
<feature type="domain" description="HNH nuclease" evidence="2">
    <location>
        <begin position="356"/>
        <end position="407"/>
    </location>
</feature>
<evidence type="ECO:0000256" key="1">
    <source>
        <dbReference type="SAM" id="MobiDB-lite"/>
    </source>
</evidence>
<feature type="compositionally biased region" description="Low complexity" evidence="1">
    <location>
        <begin position="474"/>
        <end position="486"/>
    </location>
</feature>
<proteinExistence type="predicted"/>
<dbReference type="Proteomes" id="UP000466187">
    <property type="component" value="Chromosome"/>
</dbReference>
<dbReference type="KEGG" id="mgad:MGAD_46940"/>
<dbReference type="SMART" id="SM00507">
    <property type="entry name" value="HNHc"/>
    <property type="match status" value="1"/>
</dbReference>
<dbReference type="CDD" id="cd00085">
    <property type="entry name" value="HNHc"/>
    <property type="match status" value="1"/>
</dbReference>
<dbReference type="AlphaFoldDB" id="A0A7I7WRR6"/>
<dbReference type="RefSeq" id="WP_163689169.1">
    <property type="nucleotide sequence ID" value="NZ_AP022608.1"/>
</dbReference>
<feature type="compositionally biased region" description="Basic and acidic residues" evidence="1">
    <location>
        <begin position="531"/>
        <end position="540"/>
    </location>
</feature>
<feature type="region of interest" description="Disordered" evidence="1">
    <location>
        <begin position="452"/>
        <end position="540"/>
    </location>
</feature>
<accession>A0A7I7WRR6</accession>
<dbReference type="InterPro" id="IPR003870">
    <property type="entry name" value="DUF222"/>
</dbReference>
<gene>
    <name evidence="3" type="ORF">MGAD_46940</name>
</gene>
<dbReference type="EMBL" id="AP022608">
    <property type="protein sequence ID" value="BBZ20359.1"/>
    <property type="molecule type" value="Genomic_DNA"/>
</dbReference>
<reference evidence="3 4" key="1">
    <citation type="journal article" date="2019" name="Emerg. Microbes Infect.">
        <title>Comprehensive subspecies identification of 175 nontuberculous mycobacteria species based on 7547 genomic profiles.</title>
        <authorList>
            <person name="Matsumoto Y."/>
            <person name="Kinjo T."/>
            <person name="Motooka D."/>
            <person name="Nabeya D."/>
            <person name="Jung N."/>
            <person name="Uechi K."/>
            <person name="Horii T."/>
            <person name="Iida T."/>
            <person name="Fujita J."/>
            <person name="Nakamura S."/>
        </authorList>
    </citation>
    <scope>NUCLEOTIDE SEQUENCE [LARGE SCALE GENOMIC DNA]</scope>
    <source>
        <strain evidence="3 4">JCM 12688</strain>
    </source>
</reference>
<protein>
    <recommendedName>
        <fullName evidence="2">HNH nuclease domain-containing protein</fullName>
    </recommendedName>
</protein>
<evidence type="ECO:0000259" key="2">
    <source>
        <dbReference type="SMART" id="SM00507"/>
    </source>
</evidence>
<evidence type="ECO:0000313" key="3">
    <source>
        <dbReference type="EMBL" id="BBZ20359.1"/>
    </source>
</evidence>
<evidence type="ECO:0000313" key="4">
    <source>
        <dbReference type="Proteomes" id="UP000466187"/>
    </source>
</evidence>
<name>A0A7I7WRR6_MYCGU</name>
<organism evidence="3 4">
    <name type="scientific">Mycolicibacterium gadium</name>
    <name type="common">Mycobacterium gadium</name>
    <dbReference type="NCBI Taxonomy" id="1794"/>
    <lineage>
        <taxon>Bacteria</taxon>
        <taxon>Bacillati</taxon>
        <taxon>Actinomycetota</taxon>
        <taxon>Actinomycetes</taxon>
        <taxon>Mycobacteriales</taxon>
        <taxon>Mycobacteriaceae</taxon>
        <taxon>Mycolicibacterium</taxon>
    </lineage>
</organism>
<dbReference type="Pfam" id="PF02720">
    <property type="entry name" value="DUF222"/>
    <property type="match status" value="1"/>
</dbReference>
<dbReference type="InterPro" id="IPR003615">
    <property type="entry name" value="HNH_nuc"/>
</dbReference>